<feature type="region of interest" description="Disordered" evidence="1">
    <location>
        <begin position="359"/>
        <end position="451"/>
    </location>
</feature>
<evidence type="ECO:0000313" key="3">
    <source>
        <dbReference type="EMBL" id="AER28171.1"/>
    </source>
</evidence>
<dbReference type="Proteomes" id="UP000101568">
    <property type="component" value="Segment"/>
</dbReference>
<feature type="compositionally biased region" description="Basic and acidic residues" evidence="1">
    <location>
        <begin position="406"/>
        <end position="421"/>
    </location>
</feature>
<dbReference type="GeneID" id="80532437"/>
<sequence length="501" mass="57604">MAAARRGMAINFARMGDEENLSRVQKDLTVELELTPQLTERILEIEEPLFPTRMHDVKQLGKLGEARARHENPEEGRKISASDHSAIQHVLDNERTVIRRHQSGRMSPVDEYLMVVKAATMEMLLLHKLTIKHILYILKAFVRLKEVVYDIMTRTNQPELLTEKVYGGAYEIFLRFPLPVRDPESMAEDFLQFLRHSIRWCRKFKSRTNRRGHKADIGYLEHRTNIQENEMRYYVNPRKMPKKDTLVRVRPAAPERYKSRREAAFKNSVGEVTIKLPVRDAGDPLVSSVRPVNVSVAIPQSESWRLRAPVDNEFVVHYRHSSSSEDARLSTSENDSDDSMNDAAVQEALMEDADDAPFGAEDEQLSSESNDSDGNYSEYDPPPEMVEGWHGGGQDGRAESPQPLADVREVEPRDPQRREEPIETIVLSSESDLSADEGENNNPMQRPTDPRVFLIRVRRAREILRNVGLDDRRIGPHRGRDRYQLRSRSRNRSRSIDGPDL</sequence>
<dbReference type="Proteomes" id="UP000143285">
    <property type="component" value="Genome"/>
</dbReference>
<reference evidence="6 7" key="1">
    <citation type="journal article" date="2011" name="Vaccine">
        <title>Comparative analysis of the complete genome sequences of two Australian origin live attenuated vaccines of infectious laryngotracheitis virus.</title>
        <authorList>
            <person name="Lee S.W."/>
            <person name="Devlin J.M."/>
            <person name="Markham J.F."/>
            <person name="Noormohammadi A.H."/>
            <person name="Browning G.F."/>
            <person name="Ficorilli N.P."/>
            <person name="Hartley C.A."/>
            <person name="Markham P.F."/>
        </authorList>
    </citation>
    <scope>NUCLEOTIDE SEQUENCE [LARGE SCALE GENOMIC DNA]</scope>
    <source>
        <strain evidence="3">A20</strain>
        <strain evidence="2">SA2</strain>
    </source>
</reference>
<organismHost>
    <name type="scientific">Gallus gallus</name>
    <name type="common">Chicken</name>
    <dbReference type="NCBI Taxonomy" id="9031"/>
</organismHost>
<gene>
    <name evidence="2" type="primary">UL[-1]</name>
    <name evidence="3" type="ORF">ILTVA20_ORF64</name>
    <name evidence="2" type="ORF">ILTVSA2_ORF64</name>
</gene>
<reference evidence="4 5" key="4">
    <citation type="journal article" date="2012" name="Science">
        <title>Attenuated vaccines can recombine to form virulent field viruses.</title>
        <authorList>
            <person name="Lee S.W."/>
            <person name="Markham P.F."/>
            <person name="Coppo M.J."/>
            <person name="Legione A.R."/>
            <person name="Markham J.F."/>
            <person name="Noormohammadi A.H."/>
            <person name="Browning G.F."/>
            <person name="Ficorilli N."/>
            <person name="Hartley C.A."/>
            <person name="Devlin J.M."/>
        </authorList>
    </citation>
    <scope>NUCLEOTIDE SEQUENCE [LARGE SCALE GENOMIC DNA]</scope>
    <source>
        <strain evidence="4">CL9</strain>
    </source>
</reference>
<evidence type="ECO:0000256" key="1">
    <source>
        <dbReference type="SAM" id="MobiDB-lite"/>
    </source>
</evidence>
<feature type="region of interest" description="Disordered" evidence="1">
    <location>
        <begin position="319"/>
        <end position="339"/>
    </location>
</feature>
<feature type="compositionally biased region" description="Polar residues" evidence="1">
    <location>
        <begin position="366"/>
        <end position="375"/>
    </location>
</feature>
<feature type="compositionally biased region" description="Basic residues" evidence="1">
    <location>
        <begin position="475"/>
        <end position="493"/>
    </location>
</feature>
<accession>G8HKG5</accession>
<dbReference type="Proteomes" id="UP000107684">
    <property type="component" value="Segment"/>
</dbReference>
<evidence type="ECO:0000313" key="2">
    <source>
        <dbReference type="EMBL" id="AER28092.1"/>
    </source>
</evidence>
<dbReference type="KEGG" id="vg:80532437"/>
<reference evidence="4" key="3">
    <citation type="submission" date="2011-09" db="EMBL/GenBank/DDBJ databases">
        <authorList>
            <person name="Lee S.-W."/>
            <person name="Markham P.F."/>
            <person name="Coppo M.J.C."/>
            <person name="Legione A.R."/>
            <person name="Markham J.F."/>
            <person name="Noormohammadi A.H."/>
            <person name="Browning G.F."/>
            <person name="Ficorilli N.P."/>
            <person name="Hartley C.A."/>
            <person name="Devlin J.M."/>
        </authorList>
    </citation>
    <scope>NUCLEOTIDE SEQUENCE</scope>
    <source>
        <strain evidence="4">CL9</strain>
    </source>
</reference>
<proteinExistence type="predicted"/>
<dbReference type="EMBL" id="JN596962">
    <property type="protein sequence ID" value="AER28092.1"/>
    <property type="molecule type" value="Genomic_DNA"/>
</dbReference>
<keyword evidence="6" id="KW-1185">Reference proteome</keyword>
<dbReference type="EMBL" id="JN596963">
    <property type="protein sequence ID" value="AER28171.1"/>
    <property type="molecule type" value="Genomic_DNA"/>
</dbReference>
<dbReference type="RefSeq" id="YP_010795297.1">
    <property type="nucleotide sequence ID" value="NC_075683.1"/>
</dbReference>
<feature type="region of interest" description="Disordered" evidence="1">
    <location>
        <begin position="466"/>
        <end position="501"/>
    </location>
</feature>
<feature type="compositionally biased region" description="Basic and acidic residues" evidence="1">
    <location>
        <begin position="319"/>
        <end position="328"/>
    </location>
</feature>
<evidence type="ECO:0000313" key="7">
    <source>
        <dbReference type="Proteomes" id="UP000143285"/>
    </source>
</evidence>
<name>G8HKG5_ILTV</name>
<evidence type="ECO:0000313" key="5">
    <source>
        <dbReference type="Proteomes" id="UP000101568"/>
    </source>
</evidence>
<organism evidence="2 6">
    <name type="scientific">Infectious laryngotracheitis virus</name>
    <name type="common">ILTV</name>
    <name type="synonym">Gallid herpesvirus 1</name>
    <dbReference type="NCBI Taxonomy" id="10386"/>
    <lineage>
        <taxon>Viruses</taxon>
        <taxon>Duplodnaviria</taxon>
        <taxon>Heunggongvirae</taxon>
        <taxon>Peploviricota</taxon>
        <taxon>Herviviricetes</taxon>
        <taxon>Herpesvirales</taxon>
        <taxon>Orthoherpesviridae</taxon>
        <taxon>Alphaherpesvirinae</taxon>
        <taxon>Iltovirus</taxon>
        <taxon>Iltovirus gallidalpha1</taxon>
    </lineage>
</organism>
<dbReference type="EMBL" id="JN804827">
    <property type="protein sequence ID" value="AFN02048.1"/>
    <property type="molecule type" value="Genomic_DNA"/>
</dbReference>
<evidence type="ECO:0000313" key="4">
    <source>
        <dbReference type="EMBL" id="AFN02048.1"/>
    </source>
</evidence>
<protein>
    <submittedName>
        <fullName evidence="2">Protein LORF2</fullName>
    </submittedName>
</protein>
<evidence type="ECO:0000313" key="6">
    <source>
        <dbReference type="Proteomes" id="UP000107684"/>
    </source>
</evidence>
<reference evidence="2" key="2">
    <citation type="submission" date="2011-08" db="EMBL/GenBank/DDBJ databases">
        <authorList>
            <person name="Lee S.-W."/>
            <person name="Devlin J.M."/>
            <person name="Markham J.F."/>
            <person name="Noormohammadi A.H."/>
            <person name="Browning G.F."/>
            <person name="Ficorilli N.P."/>
            <person name="Hartley C.A."/>
            <person name="Markham P.F."/>
        </authorList>
    </citation>
    <scope>NUCLEOTIDE SEQUENCE</scope>
    <source>
        <strain evidence="3">A20</strain>
        <strain evidence="2">SA2</strain>
    </source>
</reference>